<evidence type="ECO:0000256" key="5">
    <source>
        <dbReference type="ARBA" id="ARBA00022691"/>
    </source>
</evidence>
<dbReference type="PROSITE" id="PS00840">
    <property type="entry name" value="SUMT_2"/>
    <property type="match status" value="1"/>
</dbReference>
<dbReference type="Proteomes" id="UP000321523">
    <property type="component" value="Unassembled WGS sequence"/>
</dbReference>
<evidence type="ECO:0000256" key="7">
    <source>
        <dbReference type="ARBA" id="ARBA00025705"/>
    </source>
</evidence>
<dbReference type="NCBIfam" id="TIGR01469">
    <property type="entry name" value="cobA_cysG_Cterm"/>
    <property type="match status" value="1"/>
</dbReference>
<organism evidence="10 11">
    <name type="scientific">Skermanella aerolata</name>
    <dbReference type="NCBI Taxonomy" id="393310"/>
    <lineage>
        <taxon>Bacteria</taxon>
        <taxon>Pseudomonadati</taxon>
        <taxon>Pseudomonadota</taxon>
        <taxon>Alphaproteobacteria</taxon>
        <taxon>Rhodospirillales</taxon>
        <taxon>Azospirillaceae</taxon>
        <taxon>Skermanella</taxon>
    </lineage>
</organism>
<evidence type="ECO:0000256" key="4">
    <source>
        <dbReference type="ARBA" id="ARBA00022679"/>
    </source>
</evidence>
<protein>
    <recommendedName>
        <fullName evidence="2">uroporphyrinogen-III C-methyltransferase</fullName>
        <ecNumber evidence="2">2.1.1.107</ecNumber>
    </recommendedName>
</protein>
<gene>
    <name evidence="10" type="ORF">SAE02_32220</name>
</gene>
<sequence>MSDAVKPPEALPSPPGPVHLVGAGPGDVELLTLAAVRAIKHADVILYDHLVGPGVLEFARPGVELIPVGKRAGRHSLKQVEINALLLEQAFTGRRVVRLKGGDPMMFGRAGEEAAYLRRHGIEVTVVPGVTAALGCAASSQIPLTLRGVSRSVQFVTAHCMDDDATNAMDWSKLANPDGTLAIYMGRTQLPYFSAKLIEAGLSPDTPAAAIENGTLPTERRCFATLSTLAARAAAELGDGPTLVIIGHVIDHRPKEVRTGEEASQANTCRLFEHA</sequence>
<evidence type="ECO:0000313" key="11">
    <source>
        <dbReference type="Proteomes" id="UP000321523"/>
    </source>
</evidence>
<dbReference type="GO" id="GO:0032259">
    <property type="term" value="P:methylation"/>
    <property type="evidence" value="ECO:0007669"/>
    <property type="project" value="UniProtKB-KW"/>
</dbReference>
<dbReference type="UniPathway" id="UPA00262">
    <property type="reaction ID" value="UER00211"/>
</dbReference>
<evidence type="ECO:0000256" key="2">
    <source>
        <dbReference type="ARBA" id="ARBA00012162"/>
    </source>
</evidence>
<dbReference type="EMBL" id="BJYZ01000013">
    <property type="protein sequence ID" value="GEO39074.1"/>
    <property type="molecule type" value="Genomic_DNA"/>
</dbReference>
<dbReference type="InterPro" id="IPR050161">
    <property type="entry name" value="Siro_Cobalamin_biosynth"/>
</dbReference>
<evidence type="ECO:0000256" key="3">
    <source>
        <dbReference type="ARBA" id="ARBA00022603"/>
    </source>
</evidence>
<dbReference type="InterPro" id="IPR014777">
    <property type="entry name" value="4pyrrole_Mease_sub1"/>
</dbReference>
<comment type="caution">
    <text evidence="10">The sequence shown here is derived from an EMBL/GenBank/DDBJ whole genome shotgun (WGS) entry which is preliminary data.</text>
</comment>
<dbReference type="RefSeq" id="WP_044433543.1">
    <property type="nucleotide sequence ID" value="NZ_BJYZ01000013.1"/>
</dbReference>
<dbReference type="InterPro" id="IPR014776">
    <property type="entry name" value="4pyrrole_Mease_sub2"/>
</dbReference>
<keyword evidence="3 8" id="KW-0489">Methyltransferase</keyword>
<name>A0A512DRI2_9PROT</name>
<dbReference type="Gene3D" id="3.30.950.10">
    <property type="entry name" value="Methyltransferase, Cobalt-precorrin-4 Transmethylase, Domain 2"/>
    <property type="match status" value="1"/>
</dbReference>
<proteinExistence type="inferred from homology"/>
<dbReference type="InterPro" id="IPR003043">
    <property type="entry name" value="Uropor_MeTrfase_CS"/>
</dbReference>
<dbReference type="PANTHER" id="PTHR45790">
    <property type="entry name" value="SIROHEME SYNTHASE-RELATED"/>
    <property type="match status" value="1"/>
</dbReference>
<evidence type="ECO:0000256" key="1">
    <source>
        <dbReference type="ARBA" id="ARBA00005879"/>
    </source>
</evidence>
<dbReference type="NCBIfam" id="NF004790">
    <property type="entry name" value="PRK06136.1"/>
    <property type="match status" value="1"/>
</dbReference>
<keyword evidence="11" id="KW-1185">Reference proteome</keyword>
<dbReference type="PANTHER" id="PTHR45790:SF3">
    <property type="entry name" value="S-ADENOSYL-L-METHIONINE-DEPENDENT UROPORPHYRINOGEN III METHYLTRANSFERASE, CHLOROPLASTIC"/>
    <property type="match status" value="1"/>
</dbReference>
<dbReference type="SUPFAM" id="SSF53790">
    <property type="entry name" value="Tetrapyrrole methylase"/>
    <property type="match status" value="1"/>
</dbReference>
<dbReference type="InterPro" id="IPR035996">
    <property type="entry name" value="4pyrrol_Methylase_sf"/>
</dbReference>
<keyword evidence="4 8" id="KW-0808">Transferase</keyword>
<evidence type="ECO:0000256" key="6">
    <source>
        <dbReference type="ARBA" id="ARBA00023244"/>
    </source>
</evidence>
<dbReference type="Pfam" id="PF00590">
    <property type="entry name" value="TP_methylase"/>
    <property type="match status" value="1"/>
</dbReference>
<dbReference type="Gene3D" id="3.40.1010.10">
    <property type="entry name" value="Cobalt-precorrin-4 Transmethylase, Domain 1"/>
    <property type="match status" value="1"/>
</dbReference>
<comment type="similarity">
    <text evidence="1 8">Belongs to the precorrin methyltransferase family.</text>
</comment>
<keyword evidence="5" id="KW-0949">S-adenosyl-L-methionine</keyword>
<evidence type="ECO:0000313" key="10">
    <source>
        <dbReference type="EMBL" id="GEO39074.1"/>
    </source>
</evidence>
<dbReference type="InterPro" id="IPR006366">
    <property type="entry name" value="CobA/CysG_C"/>
</dbReference>
<feature type="domain" description="Tetrapyrrole methylase" evidence="9">
    <location>
        <begin position="18"/>
        <end position="229"/>
    </location>
</feature>
<dbReference type="FunFam" id="3.40.1010.10:FF:000001">
    <property type="entry name" value="Siroheme synthase"/>
    <property type="match status" value="1"/>
</dbReference>
<evidence type="ECO:0000256" key="8">
    <source>
        <dbReference type="RuleBase" id="RU003960"/>
    </source>
</evidence>
<dbReference type="CDD" id="cd11642">
    <property type="entry name" value="SUMT"/>
    <property type="match status" value="1"/>
</dbReference>
<dbReference type="OrthoDB" id="9815856at2"/>
<dbReference type="EC" id="2.1.1.107" evidence="2"/>
<keyword evidence="6" id="KW-0627">Porphyrin biosynthesis</keyword>
<reference evidence="10 11" key="1">
    <citation type="submission" date="2019-07" db="EMBL/GenBank/DDBJ databases">
        <title>Whole genome shotgun sequence of Skermanella aerolata NBRC 106429.</title>
        <authorList>
            <person name="Hosoyama A."/>
            <person name="Uohara A."/>
            <person name="Ohji S."/>
            <person name="Ichikawa N."/>
        </authorList>
    </citation>
    <scope>NUCLEOTIDE SEQUENCE [LARGE SCALE GENOMIC DNA]</scope>
    <source>
        <strain evidence="10 11">NBRC 106429</strain>
    </source>
</reference>
<evidence type="ECO:0000259" key="9">
    <source>
        <dbReference type="Pfam" id="PF00590"/>
    </source>
</evidence>
<dbReference type="AlphaFoldDB" id="A0A512DRI2"/>
<comment type="pathway">
    <text evidence="7">Porphyrin-containing compound metabolism; siroheme biosynthesis; precorrin-2 from uroporphyrinogen III: step 1/1.</text>
</comment>
<dbReference type="GO" id="GO:0004851">
    <property type="term" value="F:uroporphyrin-III C-methyltransferase activity"/>
    <property type="evidence" value="ECO:0007669"/>
    <property type="project" value="UniProtKB-EC"/>
</dbReference>
<dbReference type="GO" id="GO:0019354">
    <property type="term" value="P:siroheme biosynthetic process"/>
    <property type="evidence" value="ECO:0007669"/>
    <property type="project" value="UniProtKB-UniPathway"/>
</dbReference>
<dbReference type="InterPro" id="IPR000878">
    <property type="entry name" value="4pyrrol_Mease"/>
</dbReference>
<accession>A0A512DRI2</accession>